<protein>
    <submittedName>
        <fullName evidence="1">Uncharacterized protein</fullName>
    </submittedName>
</protein>
<proteinExistence type="predicted"/>
<dbReference type="Proteomes" id="UP000748756">
    <property type="component" value="Unassembled WGS sequence"/>
</dbReference>
<evidence type="ECO:0000313" key="2">
    <source>
        <dbReference type="Proteomes" id="UP000748756"/>
    </source>
</evidence>
<reference evidence="1" key="1">
    <citation type="journal article" date="2020" name="Fungal Divers.">
        <title>Resolving the Mortierellaceae phylogeny through synthesis of multi-gene phylogenetics and phylogenomics.</title>
        <authorList>
            <person name="Vandepol N."/>
            <person name="Liber J."/>
            <person name="Desiro A."/>
            <person name="Na H."/>
            <person name="Kennedy M."/>
            <person name="Barry K."/>
            <person name="Grigoriev I.V."/>
            <person name="Miller A.N."/>
            <person name="O'Donnell K."/>
            <person name="Stajich J.E."/>
            <person name="Bonito G."/>
        </authorList>
    </citation>
    <scope>NUCLEOTIDE SEQUENCE</scope>
    <source>
        <strain evidence="1">NRRL 6426</strain>
    </source>
</reference>
<dbReference type="AlphaFoldDB" id="A0A9P5RTM5"/>
<comment type="caution">
    <text evidence="1">The sequence shown here is derived from an EMBL/GenBank/DDBJ whole genome shotgun (WGS) entry which is preliminary data.</text>
</comment>
<keyword evidence="2" id="KW-1185">Reference proteome</keyword>
<organism evidence="1 2">
    <name type="scientific">Linnemannia schmuckeri</name>
    <dbReference type="NCBI Taxonomy" id="64567"/>
    <lineage>
        <taxon>Eukaryota</taxon>
        <taxon>Fungi</taxon>
        <taxon>Fungi incertae sedis</taxon>
        <taxon>Mucoromycota</taxon>
        <taxon>Mortierellomycotina</taxon>
        <taxon>Mortierellomycetes</taxon>
        <taxon>Mortierellales</taxon>
        <taxon>Mortierellaceae</taxon>
        <taxon>Linnemannia</taxon>
    </lineage>
</organism>
<dbReference type="EMBL" id="JAAAUQ010000782">
    <property type="protein sequence ID" value="KAF9147613.1"/>
    <property type="molecule type" value="Genomic_DNA"/>
</dbReference>
<name>A0A9P5RTM5_9FUNG</name>
<evidence type="ECO:0000313" key="1">
    <source>
        <dbReference type="EMBL" id="KAF9147613.1"/>
    </source>
</evidence>
<gene>
    <name evidence="1" type="ORF">BG015_010718</name>
</gene>
<sequence length="128" mass="14873">MYLHYRLPGFDGCRPLGGIASMHMLVERISSEVKVLLGNSSNIQPLSMLQVAAARGYSLHRIQPHSRTYDQHRRHSTAFDRDLDWAQERLRRQNQRIYQSIKESMGLPTVCPALALDRDQDLHVFHRH</sequence>
<accession>A0A9P5RTM5</accession>